<evidence type="ECO:0000313" key="1">
    <source>
        <dbReference type="EMBL" id="EHJ10371.1"/>
    </source>
</evidence>
<name>G5JBR9_CROWT</name>
<organism evidence="1 2">
    <name type="scientific">Crocosphaera watsonii WH 0003</name>
    <dbReference type="NCBI Taxonomy" id="423471"/>
    <lineage>
        <taxon>Bacteria</taxon>
        <taxon>Bacillati</taxon>
        <taxon>Cyanobacteriota</taxon>
        <taxon>Cyanophyceae</taxon>
        <taxon>Oscillatoriophycideae</taxon>
        <taxon>Chroococcales</taxon>
        <taxon>Aphanothecaceae</taxon>
        <taxon>Crocosphaera</taxon>
    </lineage>
</organism>
<sequence length="79" mass="9242">MAEKLIFKYDSIGDILYIKRCQPYAEQESEELGDDIIVRLNPKTEEIENVEILFFSQRMQQDKELTLPFIADFGLANLI</sequence>
<dbReference type="InterPro" id="IPR019270">
    <property type="entry name" value="DUF2283"/>
</dbReference>
<evidence type="ECO:0000313" key="2">
    <source>
        <dbReference type="Proteomes" id="UP000003477"/>
    </source>
</evidence>
<dbReference type="Proteomes" id="UP000003477">
    <property type="component" value="Unassembled WGS sequence"/>
</dbReference>
<dbReference type="Pfam" id="PF10049">
    <property type="entry name" value="DUF2283"/>
    <property type="match status" value="1"/>
</dbReference>
<reference evidence="1 2" key="1">
    <citation type="journal article" date="2011" name="Front. Microbiol.">
        <title>Two Strains of Crocosphaera watsonii with Highly Conserved Genomes are Distinguished by Strain-Specific Features.</title>
        <authorList>
            <person name="Bench S.R."/>
            <person name="Ilikchyan I.N."/>
            <person name="Tripp H.J."/>
            <person name="Zehr J.P."/>
        </authorList>
    </citation>
    <scope>NUCLEOTIDE SEQUENCE [LARGE SCALE GENOMIC DNA]</scope>
    <source>
        <strain evidence="1 2">WH 0003</strain>
    </source>
</reference>
<dbReference type="AlphaFoldDB" id="G5JBR9"/>
<evidence type="ECO:0008006" key="3">
    <source>
        <dbReference type="Google" id="ProtNLM"/>
    </source>
</evidence>
<gene>
    <name evidence="1" type="ORF">CWATWH0003_4884</name>
</gene>
<dbReference type="GeneID" id="88768245"/>
<dbReference type="PATRIC" id="fig|423471.3.peg.4573"/>
<proteinExistence type="predicted"/>
<comment type="caution">
    <text evidence="1">The sequence shown here is derived from an EMBL/GenBank/DDBJ whole genome shotgun (WGS) entry which is preliminary data.</text>
</comment>
<accession>G5JBR9</accession>
<dbReference type="EMBL" id="AESD01000727">
    <property type="protein sequence ID" value="EHJ10371.1"/>
    <property type="molecule type" value="Genomic_DNA"/>
</dbReference>
<dbReference type="RefSeq" id="WP_007312689.1">
    <property type="nucleotide sequence ID" value="NZ_AESD01000727.1"/>
</dbReference>
<protein>
    <recommendedName>
        <fullName evidence="3">DUF2283 domain-containing protein</fullName>
    </recommendedName>
</protein>